<proteinExistence type="predicted"/>
<dbReference type="CDD" id="cd04301">
    <property type="entry name" value="NAT_SF"/>
    <property type="match status" value="1"/>
</dbReference>
<dbReference type="OrthoDB" id="9814648at2"/>
<dbReference type="InterPro" id="IPR000182">
    <property type="entry name" value="GNAT_dom"/>
</dbReference>
<evidence type="ECO:0000259" key="1">
    <source>
        <dbReference type="PROSITE" id="PS51186"/>
    </source>
</evidence>
<dbReference type="PROSITE" id="PS51186">
    <property type="entry name" value="GNAT"/>
    <property type="match status" value="1"/>
</dbReference>
<evidence type="ECO:0000313" key="3">
    <source>
        <dbReference type="Proteomes" id="UP000027345"/>
    </source>
</evidence>
<dbReference type="SUPFAM" id="SSF55729">
    <property type="entry name" value="Acyl-CoA N-acyltransferases (Nat)"/>
    <property type="match status" value="1"/>
</dbReference>
<evidence type="ECO:0000313" key="2">
    <source>
        <dbReference type="EMBL" id="KDN21189.1"/>
    </source>
</evidence>
<dbReference type="GO" id="GO:0016747">
    <property type="term" value="F:acyltransferase activity, transferring groups other than amino-acyl groups"/>
    <property type="evidence" value="ECO:0007669"/>
    <property type="project" value="InterPro"/>
</dbReference>
<organism evidence="2 3">
    <name type="scientific">Amycolatopsis rifamycinica</name>
    <dbReference type="NCBI Taxonomy" id="287986"/>
    <lineage>
        <taxon>Bacteria</taxon>
        <taxon>Bacillati</taxon>
        <taxon>Actinomycetota</taxon>
        <taxon>Actinomycetes</taxon>
        <taxon>Pseudonocardiales</taxon>
        <taxon>Pseudonocardiaceae</taxon>
        <taxon>Amycolatopsis</taxon>
    </lineage>
</organism>
<accession>A0A066UAR8</accession>
<protein>
    <submittedName>
        <fullName evidence="2">Aminoglycoside adenylyltransferase</fullName>
    </submittedName>
</protein>
<reference evidence="2 3" key="1">
    <citation type="submission" date="2014-05" db="EMBL/GenBank/DDBJ databases">
        <title>Draft genome sequence of Amycolatopsis rifamycinica DSM 46095.</title>
        <authorList>
            <person name="Lal R."/>
            <person name="Saxena A."/>
            <person name="Kumari R."/>
            <person name="Mukherjee U."/>
            <person name="Singh P."/>
            <person name="Sangwan N."/>
            <person name="Mahato N.K."/>
        </authorList>
    </citation>
    <scope>NUCLEOTIDE SEQUENCE [LARGE SCALE GENOMIC DNA]</scope>
    <source>
        <strain evidence="2 3">DSM 46095</strain>
    </source>
</reference>
<dbReference type="InterPro" id="IPR016181">
    <property type="entry name" value="Acyl_CoA_acyltransferase"/>
</dbReference>
<name>A0A066UAR8_9PSEU</name>
<dbReference type="Gene3D" id="3.40.630.30">
    <property type="match status" value="1"/>
</dbReference>
<dbReference type="PANTHER" id="PTHR43792">
    <property type="entry name" value="GNAT FAMILY, PUTATIVE (AFU_ORTHOLOGUE AFUA_3G00765)-RELATED-RELATED"/>
    <property type="match status" value="1"/>
</dbReference>
<comment type="caution">
    <text evidence="2">The sequence shown here is derived from an EMBL/GenBank/DDBJ whole genome shotgun (WGS) entry which is preliminary data.</text>
</comment>
<dbReference type="InterPro" id="IPR051531">
    <property type="entry name" value="N-acetyltransferase"/>
</dbReference>
<dbReference type="STRING" id="287986.DV20_14960"/>
<dbReference type="Proteomes" id="UP000027345">
    <property type="component" value="Unassembled WGS sequence"/>
</dbReference>
<dbReference type="RefSeq" id="WP_043780456.1">
    <property type="nucleotide sequence ID" value="NZ_JMQI01000028.1"/>
</dbReference>
<dbReference type="EMBL" id="JMQI01000028">
    <property type="protein sequence ID" value="KDN21189.1"/>
    <property type="molecule type" value="Genomic_DNA"/>
</dbReference>
<gene>
    <name evidence="2" type="ORF">DV20_14960</name>
</gene>
<sequence length="166" mass="18371">MTAIHGDRVRLRPIGPADRTRVREILATPEVARWWGDPDRETEGLYEVEEGRSVYVIEFDGGVVGLIQSCEEPDPQYRHAGIDISVHPAFHGRGIGTDAIRALARHLFAQGHHRLTIDPAASNETAIGVYTKVGFRPVGVLRNYERAPDGTWHDGLLMDLLAGELS</sequence>
<keyword evidence="3" id="KW-1185">Reference proteome</keyword>
<keyword evidence="2" id="KW-0808">Transferase</keyword>
<keyword evidence="2" id="KW-0548">Nucleotidyltransferase</keyword>
<dbReference type="AlphaFoldDB" id="A0A066UAR8"/>
<dbReference type="GO" id="GO:0016779">
    <property type="term" value="F:nucleotidyltransferase activity"/>
    <property type="evidence" value="ECO:0007669"/>
    <property type="project" value="UniProtKB-KW"/>
</dbReference>
<dbReference type="Pfam" id="PF00583">
    <property type="entry name" value="Acetyltransf_1"/>
    <property type="match status" value="1"/>
</dbReference>
<feature type="domain" description="N-acetyltransferase" evidence="1">
    <location>
        <begin position="9"/>
        <end position="163"/>
    </location>
</feature>
<dbReference type="eggNOG" id="COG1670">
    <property type="taxonomic scope" value="Bacteria"/>
</dbReference>